<organism evidence="6 7">
    <name type="scientific">Neoroseomonas eburnea</name>
    <dbReference type="NCBI Taxonomy" id="1346889"/>
    <lineage>
        <taxon>Bacteria</taxon>
        <taxon>Pseudomonadati</taxon>
        <taxon>Pseudomonadota</taxon>
        <taxon>Alphaproteobacteria</taxon>
        <taxon>Acetobacterales</taxon>
        <taxon>Acetobacteraceae</taxon>
        <taxon>Neoroseomonas</taxon>
    </lineage>
</organism>
<dbReference type="InterPro" id="IPR045087">
    <property type="entry name" value="Cu-oxidase_fam"/>
</dbReference>
<evidence type="ECO:0000313" key="7">
    <source>
        <dbReference type="Proteomes" id="UP001138709"/>
    </source>
</evidence>
<dbReference type="GO" id="GO:0030288">
    <property type="term" value="C:outer membrane-bounded periplasmic space"/>
    <property type="evidence" value="ECO:0007669"/>
    <property type="project" value="TreeGrafter"/>
</dbReference>
<accession>A0A9X9XHR5</accession>
<dbReference type="PANTHER" id="PTHR11709">
    <property type="entry name" value="MULTI-COPPER OXIDASE"/>
    <property type="match status" value="1"/>
</dbReference>
<dbReference type="Proteomes" id="UP001138709">
    <property type="component" value="Unassembled WGS sequence"/>
</dbReference>
<gene>
    <name evidence="6" type="ORF">GXW74_22385</name>
</gene>
<dbReference type="SUPFAM" id="SSF49503">
    <property type="entry name" value="Cupredoxins"/>
    <property type="match status" value="3"/>
</dbReference>
<protein>
    <submittedName>
        <fullName evidence="6">Multicopper oxidase domain-containing protein</fullName>
    </submittedName>
</protein>
<dbReference type="InterPro" id="IPR006311">
    <property type="entry name" value="TAT_signal"/>
</dbReference>
<dbReference type="GO" id="GO:0016491">
    <property type="term" value="F:oxidoreductase activity"/>
    <property type="evidence" value="ECO:0007669"/>
    <property type="project" value="UniProtKB-KW"/>
</dbReference>
<comment type="caution">
    <text evidence="6">The sequence shown here is derived from an EMBL/GenBank/DDBJ whole genome shotgun (WGS) entry which is preliminary data.</text>
</comment>
<dbReference type="Gene3D" id="2.60.40.420">
    <property type="entry name" value="Cupredoxins - blue copper proteins"/>
    <property type="match status" value="3"/>
</dbReference>
<dbReference type="CDD" id="cd13865">
    <property type="entry name" value="CuRO_1_LCC_like_3"/>
    <property type="match status" value="1"/>
</dbReference>
<evidence type="ECO:0000256" key="1">
    <source>
        <dbReference type="ARBA" id="ARBA00022723"/>
    </source>
</evidence>
<evidence type="ECO:0000259" key="3">
    <source>
        <dbReference type="Pfam" id="PF00394"/>
    </source>
</evidence>
<feature type="domain" description="Plastocyanin-like" evidence="3">
    <location>
        <begin position="212"/>
        <end position="309"/>
    </location>
</feature>
<keyword evidence="1" id="KW-0479">Metal-binding</keyword>
<keyword evidence="7" id="KW-1185">Reference proteome</keyword>
<dbReference type="CDD" id="cd13896">
    <property type="entry name" value="CuRO_3_CopA"/>
    <property type="match status" value="1"/>
</dbReference>
<evidence type="ECO:0000256" key="2">
    <source>
        <dbReference type="ARBA" id="ARBA00023002"/>
    </source>
</evidence>
<dbReference type="PROSITE" id="PS51318">
    <property type="entry name" value="TAT"/>
    <property type="match status" value="1"/>
</dbReference>
<dbReference type="InterPro" id="IPR002355">
    <property type="entry name" value="Cu_oxidase_Cu_BS"/>
</dbReference>
<dbReference type="PANTHER" id="PTHR11709:SF2">
    <property type="entry name" value="MULTICOPPER OXIDASE LPR1"/>
    <property type="match status" value="1"/>
</dbReference>
<evidence type="ECO:0000259" key="4">
    <source>
        <dbReference type="Pfam" id="PF07731"/>
    </source>
</evidence>
<keyword evidence="2" id="KW-0560">Oxidoreductase</keyword>
<feature type="domain" description="Plastocyanin-like" evidence="5">
    <location>
        <begin position="64"/>
        <end position="148"/>
    </location>
</feature>
<dbReference type="InterPro" id="IPR011706">
    <property type="entry name" value="Cu-oxidase_C"/>
</dbReference>
<dbReference type="Pfam" id="PF07731">
    <property type="entry name" value="Cu-oxidase_2"/>
    <property type="match status" value="1"/>
</dbReference>
<dbReference type="PROSITE" id="PS00080">
    <property type="entry name" value="MULTICOPPER_OXIDASE2"/>
    <property type="match status" value="1"/>
</dbReference>
<dbReference type="InterPro" id="IPR001117">
    <property type="entry name" value="Cu-oxidase_2nd"/>
</dbReference>
<reference evidence="6" key="2">
    <citation type="journal article" date="2021" name="Syst. Appl. Microbiol.">
        <title>Roseomonas hellenica sp. nov., isolated from roots of wild-growing Alkanna tinctoria.</title>
        <authorList>
            <person name="Rat A."/>
            <person name="Naranjo H.D."/>
            <person name="Lebbe L."/>
            <person name="Cnockaert M."/>
            <person name="Krigas N."/>
            <person name="Grigoriadou K."/>
            <person name="Maloupa E."/>
            <person name="Willems A."/>
        </authorList>
    </citation>
    <scope>NUCLEOTIDE SEQUENCE</scope>
    <source>
        <strain evidence="6">LMG 31228</strain>
    </source>
</reference>
<dbReference type="GO" id="GO:0005507">
    <property type="term" value="F:copper ion binding"/>
    <property type="evidence" value="ECO:0007669"/>
    <property type="project" value="InterPro"/>
</dbReference>
<feature type="domain" description="Plastocyanin-like" evidence="4">
    <location>
        <begin position="354"/>
        <end position="468"/>
    </location>
</feature>
<proteinExistence type="predicted"/>
<dbReference type="Pfam" id="PF00394">
    <property type="entry name" value="Cu-oxidase"/>
    <property type="match status" value="1"/>
</dbReference>
<dbReference type="RefSeq" id="WP_211848822.1">
    <property type="nucleotide sequence ID" value="NZ_JAAEDL010000029.1"/>
</dbReference>
<dbReference type="InterPro" id="IPR008972">
    <property type="entry name" value="Cupredoxin"/>
</dbReference>
<evidence type="ECO:0000313" key="6">
    <source>
        <dbReference type="EMBL" id="MBR0683251.1"/>
    </source>
</evidence>
<dbReference type="EMBL" id="JAAEDL010000029">
    <property type="protein sequence ID" value="MBR0683251.1"/>
    <property type="molecule type" value="Genomic_DNA"/>
</dbReference>
<name>A0A9X9XHR5_9PROT</name>
<dbReference type="InterPro" id="IPR034279">
    <property type="entry name" value="CuRO_3_CopA"/>
</dbReference>
<evidence type="ECO:0000259" key="5">
    <source>
        <dbReference type="Pfam" id="PF07732"/>
    </source>
</evidence>
<reference evidence="6" key="1">
    <citation type="submission" date="2020-01" db="EMBL/GenBank/DDBJ databases">
        <authorList>
            <person name="Rat A."/>
        </authorList>
    </citation>
    <scope>NUCLEOTIDE SEQUENCE</scope>
    <source>
        <strain evidence="6">LMG 31228</strain>
    </source>
</reference>
<dbReference type="AlphaFoldDB" id="A0A9X9XHR5"/>
<sequence length="471" mass="50119">MPLSRRSIMLTAAAAGMATIGGGSRAGGAGTDIPLLRATTRVLDINGRAATVLGLVREDGGHGIMLPPGERFRVRLLNGLAEPTIIHWHGQTPPVEQDGVPDAPLPMLAPGAQRDYDFAPNAGTHWMHAHVPDQEMRLLAAPLIVRTAQDIRADRQEVVLMLHDYSFAPLGAHLARLDGGGAGHGAGGGHGAAGHSGPAAAAMDLNDIDFDAYLANDRTLTDPEVIRVEPGGRVLLRIINGASATVFWIDTDALQGAVVAVDGHAVEPKAQGRFGLSMGQRVDIQLEIPRGGGAFPILALREGARERTGLVLATARAAIARIPLLAEAASAPFDGAQELRLHAGSPLLAKHPDRALRVTLNGSMAPYSWSIDSRPWGRHRILEVGKGERIELTMENASMMAHPMHLHGHVFQVVGFGSQRYAGAVRDTIHVPAMGRVTIALDAENVGQWMFHCHHMPHLASGMMTEVRYIG</sequence>
<dbReference type="InterPro" id="IPR011707">
    <property type="entry name" value="Cu-oxidase-like_N"/>
</dbReference>
<dbReference type="Pfam" id="PF07732">
    <property type="entry name" value="Cu-oxidase_3"/>
    <property type="match status" value="1"/>
</dbReference>